<dbReference type="OMA" id="DCQEVAF"/>
<dbReference type="CDD" id="cd20298">
    <property type="entry name" value="cupin_UAH"/>
    <property type="match status" value="1"/>
</dbReference>
<keyword evidence="7" id="KW-1185">Reference proteome</keyword>
<evidence type="ECO:0000256" key="2">
    <source>
        <dbReference type="ARBA" id="ARBA00022631"/>
    </source>
</evidence>
<dbReference type="Gene3D" id="2.60.120.480">
    <property type="entry name" value="Ureidoglycolate hydrolase"/>
    <property type="match status" value="1"/>
</dbReference>
<dbReference type="Pfam" id="PF04115">
    <property type="entry name" value="Ureidogly_lyase"/>
    <property type="match status" value="1"/>
</dbReference>
<evidence type="ECO:0000256" key="4">
    <source>
        <dbReference type="ARBA" id="ARBA00047684"/>
    </source>
</evidence>
<gene>
    <name evidence="6" type="ORF">SAMD00023353_3800020</name>
</gene>
<keyword evidence="3" id="KW-0456">Lyase</keyword>
<evidence type="ECO:0000313" key="6">
    <source>
        <dbReference type="EMBL" id="GAP89490.2"/>
    </source>
</evidence>
<proteinExistence type="predicted"/>
<dbReference type="Proteomes" id="UP000054516">
    <property type="component" value="Unassembled WGS sequence"/>
</dbReference>
<organism evidence="6">
    <name type="scientific">Rosellinia necatrix</name>
    <name type="common">White root-rot fungus</name>
    <dbReference type="NCBI Taxonomy" id="77044"/>
    <lineage>
        <taxon>Eukaryota</taxon>
        <taxon>Fungi</taxon>
        <taxon>Dikarya</taxon>
        <taxon>Ascomycota</taxon>
        <taxon>Pezizomycotina</taxon>
        <taxon>Sordariomycetes</taxon>
        <taxon>Xylariomycetidae</taxon>
        <taxon>Xylariales</taxon>
        <taxon>Xylariaceae</taxon>
        <taxon>Rosellinia</taxon>
    </lineage>
</organism>
<dbReference type="InterPro" id="IPR047233">
    <property type="entry name" value="UAH_cupin"/>
</dbReference>
<dbReference type="STRING" id="77044.A0A1W2TMD2"/>
<evidence type="ECO:0000256" key="5">
    <source>
        <dbReference type="SAM" id="MobiDB-lite"/>
    </source>
</evidence>
<sequence>MLVRTIPLASSVAITAAPLTREGFAAFGDVLANPRPGLTAGEAIREKQTQQQPLPCGGVPANQGTAIQYRAIGSLRDLYGAAAPSRVASGPRVTMFACAARALVSSPGPTGEEEVAGRGVEIAVLERHPFTSQTFVPLAGDDDDDDGASWRYLVVVAPTLPAAREDGGLPAPPPGAMGGRPGPGPGLPDLRALRAFVATGRQAVTYAAGTWHAPMVALGPAGSAVDFVVVQFANDVPVEDCQEVALEGGSGGGSGGGKGARRVWVRVPERKPAGRALAKL</sequence>
<name>A0A1W2TMD2_ROSNE</name>
<dbReference type="GO" id="GO:0004848">
    <property type="term" value="F:ureidoglycolate hydrolase activity"/>
    <property type="evidence" value="ECO:0007669"/>
    <property type="project" value="InterPro"/>
</dbReference>
<dbReference type="GO" id="GO:0050385">
    <property type="term" value="F:ureidoglycolate lyase activity"/>
    <property type="evidence" value="ECO:0007669"/>
    <property type="project" value="UniProtKB-EC"/>
</dbReference>
<dbReference type="InterPro" id="IPR024060">
    <property type="entry name" value="Ureidoglycolate_lyase_dom_sf"/>
</dbReference>
<evidence type="ECO:0000313" key="7">
    <source>
        <dbReference type="Proteomes" id="UP000054516"/>
    </source>
</evidence>
<dbReference type="PANTHER" id="PTHR21221:SF1">
    <property type="entry name" value="UREIDOGLYCOLATE LYASE"/>
    <property type="match status" value="1"/>
</dbReference>
<feature type="region of interest" description="Disordered" evidence="5">
    <location>
        <begin position="164"/>
        <end position="183"/>
    </location>
</feature>
<keyword evidence="6" id="KW-0378">Hydrolase</keyword>
<dbReference type="PANTHER" id="PTHR21221">
    <property type="entry name" value="UREIDOGLYCOLATE HYDROLASE"/>
    <property type="match status" value="1"/>
</dbReference>
<dbReference type="SUPFAM" id="SSF51182">
    <property type="entry name" value="RmlC-like cupins"/>
    <property type="match status" value="1"/>
</dbReference>
<evidence type="ECO:0000256" key="3">
    <source>
        <dbReference type="ARBA" id="ARBA00023239"/>
    </source>
</evidence>
<dbReference type="InterPro" id="IPR011051">
    <property type="entry name" value="RmlC_Cupin_sf"/>
</dbReference>
<accession>A0A1W2TMD2</accession>
<dbReference type="GO" id="GO:0006144">
    <property type="term" value="P:purine nucleobase metabolic process"/>
    <property type="evidence" value="ECO:0007669"/>
    <property type="project" value="UniProtKB-KW"/>
</dbReference>
<evidence type="ECO:0000256" key="1">
    <source>
        <dbReference type="ARBA" id="ARBA00011738"/>
    </source>
</evidence>
<dbReference type="EMBL" id="DF977483">
    <property type="protein sequence ID" value="GAP89490.2"/>
    <property type="molecule type" value="Genomic_DNA"/>
</dbReference>
<comment type="catalytic activity">
    <reaction evidence="4">
        <text>(S)-ureidoglycolate = urea + glyoxylate</text>
        <dbReference type="Rhea" id="RHEA:11304"/>
        <dbReference type="ChEBI" id="CHEBI:16199"/>
        <dbReference type="ChEBI" id="CHEBI:36655"/>
        <dbReference type="ChEBI" id="CHEBI:57296"/>
        <dbReference type="EC" id="4.3.2.3"/>
    </reaction>
</comment>
<protein>
    <submittedName>
        <fullName evidence="6">Putative ureidoglycolate hydrolase</fullName>
    </submittedName>
</protein>
<dbReference type="OrthoDB" id="10266039at2759"/>
<comment type="subunit">
    <text evidence="1">Homodimer.</text>
</comment>
<keyword evidence="2" id="KW-0659">Purine metabolism</keyword>
<reference evidence="6" key="1">
    <citation type="submission" date="2016-03" db="EMBL/GenBank/DDBJ databases">
        <title>Draft genome sequence of Rosellinia necatrix.</title>
        <authorList>
            <person name="Kanematsu S."/>
        </authorList>
    </citation>
    <scope>NUCLEOTIDE SEQUENCE [LARGE SCALE GENOMIC DNA]</scope>
    <source>
        <strain evidence="6">W97</strain>
    </source>
</reference>
<dbReference type="GO" id="GO:0000256">
    <property type="term" value="P:allantoin catabolic process"/>
    <property type="evidence" value="ECO:0007669"/>
    <property type="project" value="InterPro"/>
</dbReference>
<dbReference type="InterPro" id="IPR007247">
    <property type="entry name" value="Ureidogly_lyase"/>
</dbReference>
<dbReference type="AlphaFoldDB" id="A0A1W2TMD2"/>